<keyword evidence="1" id="KW-0479">Metal-binding</keyword>
<feature type="region of interest" description="Disordered" evidence="4">
    <location>
        <begin position="176"/>
        <end position="219"/>
    </location>
</feature>
<keyword evidence="3" id="KW-0460">Magnesium</keyword>
<proteinExistence type="predicted"/>
<dbReference type="GO" id="GO:0008253">
    <property type="term" value="F:5'-nucleotidase activity"/>
    <property type="evidence" value="ECO:0007669"/>
    <property type="project" value="TreeGrafter"/>
</dbReference>
<evidence type="ECO:0000313" key="5">
    <source>
        <dbReference type="EMBL" id="KAK9411508.1"/>
    </source>
</evidence>
<name>A0AAW1CBR6_CROAD</name>
<sequence>MAQFFSLTDCEVIAFDLDHTLCRYNLVESARLIYDSFAQYMVKKKGYNKELLNVMPEHWDFCCKGLVLDLEEGNFLKLADDGTILRASHGTKRMTAGEILEKYGRREWKHFKTMSGMISRSAKYYAYDNYFDLPGSLLCGRIVDGLDKHSSRRKYDFWKDMVAAIQYNYKTSAFKGPGEPIGPGKPDGPAGPGSPLGPATPGKPLDPENPGFPDLPSNPGRPLSPLIPVQVFQILGDQRAQLSLEDLDVLLPQGFLGGQVIHWSQGVLFQASQVSRESPGDLEVQLVLAFLSLLVLEAPVALAGLYPLDDLEPHTRFLPFAL</sequence>
<dbReference type="PANTHER" id="PTHR12103:SF38">
    <property type="entry name" value="5'-NUCLEOTIDASE DOMAIN-CONTAINING PROTEIN 1"/>
    <property type="match status" value="1"/>
</dbReference>
<evidence type="ECO:0000256" key="1">
    <source>
        <dbReference type="ARBA" id="ARBA00022723"/>
    </source>
</evidence>
<dbReference type="Pfam" id="PF05761">
    <property type="entry name" value="5_nucleotid"/>
    <property type="match status" value="1"/>
</dbReference>
<protein>
    <submittedName>
        <fullName evidence="5">5'-nucleotidase domain-containing protein 1</fullName>
    </submittedName>
</protein>
<reference evidence="5 6" key="1">
    <citation type="journal article" date="2024" name="Proc. Natl. Acad. Sci. U.S.A.">
        <title>The genetic regulatory architecture and epigenomic basis for age-related changes in rattlesnake venom.</title>
        <authorList>
            <person name="Hogan M.P."/>
            <person name="Holding M.L."/>
            <person name="Nystrom G.S."/>
            <person name="Colston T.J."/>
            <person name="Bartlett D.A."/>
            <person name="Mason A.J."/>
            <person name="Ellsworth S.A."/>
            <person name="Rautsaw R.M."/>
            <person name="Lawrence K.C."/>
            <person name="Strickland J.L."/>
            <person name="He B."/>
            <person name="Fraser P."/>
            <person name="Margres M.J."/>
            <person name="Gilbert D.M."/>
            <person name="Gibbs H.L."/>
            <person name="Parkinson C.L."/>
            <person name="Rokyta D.R."/>
        </authorList>
    </citation>
    <scope>NUCLEOTIDE SEQUENCE [LARGE SCALE GENOMIC DNA]</scope>
    <source>
        <strain evidence="5">DRR0105</strain>
    </source>
</reference>
<dbReference type="SUPFAM" id="SSF56784">
    <property type="entry name" value="HAD-like"/>
    <property type="match status" value="1"/>
</dbReference>
<evidence type="ECO:0000313" key="6">
    <source>
        <dbReference type="Proteomes" id="UP001474421"/>
    </source>
</evidence>
<dbReference type="Proteomes" id="UP001474421">
    <property type="component" value="Unassembled WGS sequence"/>
</dbReference>
<comment type="caution">
    <text evidence="5">The sequence shown here is derived from an EMBL/GenBank/DDBJ whole genome shotgun (WGS) entry which is preliminary data.</text>
</comment>
<dbReference type="InterPro" id="IPR036412">
    <property type="entry name" value="HAD-like_sf"/>
</dbReference>
<dbReference type="AlphaFoldDB" id="A0AAW1CBR6"/>
<keyword evidence="2" id="KW-0378">Hydrolase</keyword>
<accession>A0AAW1CBR6</accession>
<evidence type="ECO:0000256" key="4">
    <source>
        <dbReference type="SAM" id="MobiDB-lite"/>
    </source>
</evidence>
<keyword evidence="6" id="KW-1185">Reference proteome</keyword>
<evidence type="ECO:0000256" key="3">
    <source>
        <dbReference type="ARBA" id="ARBA00022842"/>
    </source>
</evidence>
<dbReference type="InterPro" id="IPR008380">
    <property type="entry name" value="HAD-SF_hydro_IG_5-nucl"/>
</dbReference>
<evidence type="ECO:0000256" key="2">
    <source>
        <dbReference type="ARBA" id="ARBA00022801"/>
    </source>
</evidence>
<dbReference type="GO" id="GO:0046872">
    <property type="term" value="F:metal ion binding"/>
    <property type="evidence" value="ECO:0007669"/>
    <property type="project" value="UniProtKB-KW"/>
</dbReference>
<dbReference type="PANTHER" id="PTHR12103">
    <property type="entry name" value="5'-NUCLEOTIDASE DOMAIN-CONTAINING"/>
    <property type="match status" value="1"/>
</dbReference>
<gene>
    <name evidence="5" type="ORF">NXF25_002683</name>
</gene>
<organism evidence="5 6">
    <name type="scientific">Crotalus adamanteus</name>
    <name type="common">Eastern diamondback rattlesnake</name>
    <dbReference type="NCBI Taxonomy" id="8729"/>
    <lineage>
        <taxon>Eukaryota</taxon>
        <taxon>Metazoa</taxon>
        <taxon>Chordata</taxon>
        <taxon>Craniata</taxon>
        <taxon>Vertebrata</taxon>
        <taxon>Euteleostomi</taxon>
        <taxon>Lepidosauria</taxon>
        <taxon>Squamata</taxon>
        <taxon>Bifurcata</taxon>
        <taxon>Unidentata</taxon>
        <taxon>Episquamata</taxon>
        <taxon>Toxicofera</taxon>
        <taxon>Serpentes</taxon>
        <taxon>Colubroidea</taxon>
        <taxon>Viperidae</taxon>
        <taxon>Crotalinae</taxon>
        <taxon>Crotalus</taxon>
    </lineage>
</organism>
<feature type="compositionally biased region" description="Low complexity" evidence="4">
    <location>
        <begin position="176"/>
        <end position="188"/>
    </location>
</feature>
<dbReference type="EMBL" id="JAOTOJ010000001">
    <property type="protein sequence ID" value="KAK9411508.1"/>
    <property type="molecule type" value="Genomic_DNA"/>
</dbReference>